<feature type="domain" description="GAD-related" evidence="1">
    <location>
        <begin position="15"/>
        <end position="114"/>
    </location>
</feature>
<dbReference type="InterPro" id="IPR015002">
    <property type="entry name" value="T6SS_Tdi1_C"/>
</dbReference>
<feature type="domain" description="T6SS immunity protein Tdi1 C-terminal" evidence="2">
    <location>
        <begin position="139"/>
        <end position="210"/>
    </location>
</feature>
<organism evidence="3">
    <name type="scientific">hydrothermal vent metagenome</name>
    <dbReference type="NCBI Taxonomy" id="652676"/>
    <lineage>
        <taxon>unclassified sequences</taxon>
        <taxon>metagenomes</taxon>
        <taxon>ecological metagenomes</taxon>
    </lineage>
</organism>
<reference evidence="3" key="1">
    <citation type="submission" date="2018-06" db="EMBL/GenBank/DDBJ databases">
        <authorList>
            <person name="Zhirakovskaya E."/>
        </authorList>
    </citation>
    <scope>NUCLEOTIDE SEQUENCE</scope>
</reference>
<protein>
    <recommendedName>
        <fullName evidence="4">GAD-like domain protein</fullName>
    </recommendedName>
</protein>
<sequence length="225" mass="25647">MRDYKKDIPIRLEMMDKNIGPITSSQLVPESSFEKYRGILPDSLLLIWKKIGWTSWENGLFWTVNPAEYDDLVELWLEDTPFTKIDHYHIIARSAFGDLFAWGQNNNQYFTISCPINALIAQEKKIRTPTDDPNRTLGVFFSGSDKEEFDMEDENDNPLFDQALKKLGPLAADEVYGFEPPLFAGGAAALRVDHLAKLKLDQHLTILRQLGGTPEIPFSNIQVDI</sequence>
<evidence type="ECO:0008006" key="4">
    <source>
        <dbReference type="Google" id="ProtNLM"/>
    </source>
</evidence>
<evidence type="ECO:0000259" key="1">
    <source>
        <dbReference type="Pfam" id="PF08887"/>
    </source>
</evidence>
<gene>
    <name evidence="3" type="ORF">MNBD_GAMMA08-349</name>
</gene>
<dbReference type="Pfam" id="PF08887">
    <property type="entry name" value="GAD-like"/>
    <property type="match status" value="1"/>
</dbReference>
<evidence type="ECO:0000313" key="3">
    <source>
        <dbReference type="EMBL" id="VAW63999.1"/>
    </source>
</evidence>
<dbReference type="EMBL" id="UOFH01000267">
    <property type="protein sequence ID" value="VAW63999.1"/>
    <property type="molecule type" value="Genomic_DNA"/>
</dbReference>
<dbReference type="AlphaFoldDB" id="A0A3B0XQ47"/>
<dbReference type="Pfam" id="PF08906">
    <property type="entry name" value="T6SS_Tdi1_C"/>
    <property type="match status" value="1"/>
</dbReference>
<accession>A0A3B0XQ47</accession>
<proteinExistence type="predicted"/>
<dbReference type="InterPro" id="IPR014983">
    <property type="entry name" value="GAD-rel"/>
</dbReference>
<name>A0A3B0XQ47_9ZZZZ</name>
<evidence type="ECO:0000259" key="2">
    <source>
        <dbReference type="Pfam" id="PF08906"/>
    </source>
</evidence>